<organism evidence="1 2">
    <name type="scientific">Helianthus annuus</name>
    <name type="common">Common sunflower</name>
    <dbReference type="NCBI Taxonomy" id="4232"/>
    <lineage>
        <taxon>Eukaryota</taxon>
        <taxon>Viridiplantae</taxon>
        <taxon>Streptophyta</taxon>
        <taxon>Embryophyta</taxon>
        <taxon>Tracheophyta</taxon>
        <taxon>Spermatophyta</taxon>
        <taxon>Magnoliopsida</taxon>
        <taxon>eudicotyledons</taxon>
        <taxon>Gunneridae</taxon>
        <taxon>Pentapetalae</taxon>
        <taxon>asterids</taxon>
        <taxon>campanulids</taxon>
        <taxon>Asterales</taxon>
        <taxon>Asteraceae</taxon>
        <taxon>Asteroideae</taxon>
        <taxon>Heliantheae alliance</taxon>
        <taxon>Heliantheae</taxon>
        <taxon>Helianthus</taxon>
    </lineage>
</organism>
<accession>A0A251TEX0</accession>
<keyword evidence="2" id="KW-1185">Reference proteome</keyword>
<evidence type="ECO:0000313" key="2">
    <source>
        <dbReference type="Proteomes" id="UP000215914"/>
    </source>
</evidence>
<dbReference type="EMBL" id="CM007900">
    <property type="protein sequence ID" value="OTG09434.1"/>
    <property type="molecule type" value="Genomic_DNA"/>
</dbReference>
<evidence type="ECO:0000313" key="1">
    <source>
        <dbReference type="EMBL" id="OTG09434.1"/>
    </source>
</evidence>
<protein>
    <submittedName>
        <fullName evidence="1">Uncharacterized protein</fullName>
    </submittedName>
</protein>
<reference evidence="2" key="1">
    <citation type="journal article" date="2017" name="Nature">
        <title>The sunflower genome provides insights into oil metabolism, flowering and Asterid evolution.</title>
        <authorList>
            <person name="Badouin H."/>
            <person name="Gouzy J."/>
            <person name="Grassa C.J."/>
            <person name="Murat F."/>
            <person name="Staton S.E."/>
            <person name="Cottret L."/>
            <person name="Lelandais-Briere C."/>
            <person name="Owens G.L."/>
            <person name="Carrere S."/>
            <person name="Mayjonade B."/>
            <person name="Legrand L."/>
            <person name="Gill N."/>
            <person name="Kane N.C."/>
            <person name="Bowers J.E."/>
            <person name="Hubner S."/>
            <person name="Bellec A."/>
            <person name="Berard A."/>
            <person name="Berges H."/>
            <person name="Blanchet N."/>
            <person name="Boniface M.C."/>
            <person name="Brunel D."/>
            <person name="Catrice O."/>
            <person name="Chaidir N."/>
            <person name="Claudel C."/>
            <person name="Donnadieu C."/>
            <person name="Faraut T."/>
            <person name="Fievet G."/>
            <person name="Helmstetter N."/>
            <person name="King M."/>
            <person name="Knapp S.J."/>
            <person name="Lai Z."/>
            <person name="Le Paslier M.C."/>
            <person name="Lippi Y."/>
            <person name="Lorenzon L."/>
            <person name="Mandel J.R."/>
            <person name="Marage G."/>
            <person name="Marchand G."/>
            <person name="Marquand E."/>
            <person name="Bret-Mestries E."/>
            <person name="Morien E."/>
            <person name="Nambeesan S."/>
            <person name="Nguyen T."/>
            <person name="Pegot-Espagnet P."/>
            <person name="Pouilly N."/>
            <person name="Raftis F."/>
            <person name="Sallet E."/>
            <person name="Schiex T."/>
            <person name="Thomas J."/>
            <person name="Vandecasteele C."/>
            <person name="Vares D."/>
            <person name="Vear F."/>
            <person name="Vautrin S."/>
            <person name="Crespi M."/>
            <person name="Mangin B."/>
            <person name="Burke J.M."/>
            <person name="Salse J."/>
            <person name="Munos S."/>
            <person name="Vincourt P."/>
            <person name="Rieseberg L.H."/>
            <person name="Langlade N.B."/>
        </authorList>
    </citation>
    <scope>NUCLEOTIDE SEQUENCE [LARGE SCALE GENOMIC DNA]</scope>
    <source>
        <strain evidence="2">cv. SF193</strain>
    </source>
</reference>
<name>A0A251TEX0_HELAN</name>
<sequence length="69" mass="8289">MSSAFMHKAYGSRMRRRRRGVAMFRIHHRRSIDPLGTWFFNTDTPARCFWDVPINQSLEIEIKMCTRTI</sequence>
<dbReference type="AlphaFoldDB" id="A0A251TEX0"/>
<gene>
    <name evidence="1" type="ORF">HannXRQ_Chr11g0352881</name>
</gene>
<dbReference type="Proteomes" id="UP000215914">
    <property type="component" value="Chromosome 11"/>
</dbReference>
<proteinExistence type="predicted"/>
<dbReference type="InParanoid" id="A0A251TEX0"/>